<dbReference type="InterPro" id="IPR011701">
    <property type="entry name" value="MFS"/>
</dbReference>
<evidence type="ECO:0000256" key="3">
    <source>
        <dbReference type="ARBA" id="ARBA00022448"/>
    </source>
</evidence>
<keyword evidence="5 8" id="KW-1133">Transmembrane helix</keyword>
<keyword evidence="10" id="KW-1185">Reference proteome</keyword>
<keyword evidence="3" id="KW-0813">Transport</keyword>
<comment type="subcellular location">
    <subcellularLocation>
        <location evidence="1">Membrane</location>
        <topology evidence="1">Multi-pass membrane protein</topology>
    </subcellularLocation>
</comment>
<dbReference type="Proteomes" id="UP000327013">
    <property type="component" value="Unassembled WGS sequence"/>
</dbReference>
<dbReference type="Pfam" id="PF07690">
    <property type="entry name" value="MFS_1"/>
    <property type="match status" value="1"/>
</dbReference>
<name>A0A5N6L5Z7_9ROSI</name>
<feature type="transmembrane region" description="Helical" evidence="8">
    <location>
        <begin position="994"/>
        <end position="1014"/>
    </location>
</feature>
<dbReference type="PANTHER" id="PTHR20772:SF2">
    <property type="entry name" value="PROTEIN FMP42"/>
    <property type="match status" value="1"/>
</dbReference>
<feature type="transmembrane region" description="Helical" evidence="8">
    <location>
        <begin position="1049"/>
        <end position="1069"/>
    </location>
</feature>
<organism evidence="9 10">
    <name type="scientific">Carpinus fangiana</name>
    <dbReference type="NCBI Taxonomy" id="176857"/>
    <lineage>
        <taxon>Eukaryota</taxon>
        <taxon>Viridiplantae</taxon>
        <taxon>Streptophyta</taxon>
        <taxon>Embryophyta</taxon>
        <taxon>Tracheophyta</taxon>
        <taxon>Spermatophyta</taxon>
        <taxon>Magnoliopsida</taxon>
        <taxon>eudicotyledons</taxon>
        <taxon>Gunneridae</taxon>
        <taxon>Pentapetalae</taxon>
        <taxon>rosids</taxon>
        <taxon>fabids</taxon>
        <taxon>Fagales</taxon>
        <taxon>Betulaceae</taxon>
        <taxon>Carpinus</taxon>
    </lineage>
</organism>
<evidence type="ECO:0000256" key="8">
    <source>
        <dbReference type="SAM" id="Phobius"/>
    </source>
</evidence>
<dbReference type="Pfam" id="PF07173">
    <property type="entry name" value="GRDP-like"/>
    <property type="match status" value="1"/>
</dbReference>
<gene>
    <name evidence="9" type="ORF">FH972_026232</name>
</gene>
<dbReference type="GO" id="GO:0016020">
    <property type="term" value="C:membrane"/>
    <property type="evidence" value="ECO:0007669"/>
    <property type="project" value="UniProtKB-SubCell"/>
</dbReference>
<dbReference type="InterPro" id="IPR036259">
    <property type="entry name" value="MFS_trans_sf"/>
</dbReference>
<feature type="transmembrane region" description="Helical" evidence="8">
    <location>
        <begin position="1134"/>
        <end position="1157"/>
    </location>
</feature>
<feature type="transmembrane region" description="Helical" evidence="8">
    <location>
        <begin position="1381"/>
        <end position="1401"/>
    </location>
</feature>
<feature type="transmembrane region" description="Helical" evidence="8">
    <location>
        <begin position="1413"/>
        <end position="1432"/>
    </location>
</feature>
<proteinExistence type="inferred from homology"/>
<evidence type="ECO:0000256" key="7">
    <source>
        <dbReference type="SAM" id="MobiDB-lite"/>
    </source>
</evidence>
<sequence length="1521" mass="168237">MVAKKDTAQDASEKASPPPSYAENGQHEEQTLSGLKELNISLNPKELAASDSKLHSDHVIAHLKLLHAIQDLRNDISNQEGLWGLSDSFLPAPEAPGIPVTPAAQKIEVVRKRIQEKRWAVFVSRASERFNRWWAALQSTHSTAPLKMQDFNRDNPQLIDRGIPSSSVGECLSKAQLPPLDVLMVWHAFMLNPRCYLEDCLRGGMMQFWHRGMPWAAVDAAIDESGYYDPGPEAQSEFCKMTASSAWTNTSSTVDMKFGWCPSCEISRMASLSSYLDGNNIVGDATESVPWTTVDVLLQNDHDELKELAAGTDFELNRLLKRIDSFMSLATGYADPAFEARCSRCKDRIDHDALRARKFARDASRFYRPYDNASHLNYEPSRVDNVPPMPGTILAMDGRPQLADTVTGLARDTRLFPNRVCDAMINTPHIHGSALPTFNFKMHEMKRMVELTLRDYPSLAYCQERIYIRKMFSRYWDNSSPFALDLVGAVIRQGSFIEKMVNIDWLHSPTVAATASRVIQKYTRFMAILAANPAKMAVPTLDVDLAWHTHQLSPSAYYKYSIDKTKGTFIDHDDKVAETTLSDAFERTSEQYQRLFGEPYSECTCWYCESIRASHTSSASRLLRRSSVSQITQQLHGAPSDPDRAAHISAHNAIRPMMDHLGGYETIAAAHMAKMRSAFDKACKRARKDGRPEPKMPPWFTTNAKDRKGGSARTSQTDPYYPYAYGYPMYYGVPYYGGCGTVPYGCDPGVNSASYAADPACASAAAGSYGACCQDALLSVHSPSLSTYVQQRSDHRHRGETHYRYRDYMLRGRSAHVTLDILGAVDAVMLYHWGTQDSNVVPQSVPTPYHNYICGDRYSVLNAWPAERCFPSGPCYLSLPHSLTQLSSSGSSLTAAHSLPLLCYHSWEVYTQTSSTESFTRRRSSVGMARGSSLSPAAPGVEGTGVKPDDQQPLLERRPRKLSYNPVGEWVPEVAKEDPIGAYEVPKARRVGQVFVASIYCLLAAGIVFGYAALKPVLISEGVYRDKCTKKELSDNIEVCYEQELRLNFMFTFAAVATNVSALPVGAILDRFGPRVSGIIGAVFVAIGCLFLGFAAQVSFDSYLPGYFFLALGGPFVFISSFQLSNTFPRYSGLILALLTGAFDTSSAIFLFYRLTYTATDEKFVPKRFFLVYLVVPVFILLVQLFLMPAASYKTVGELISVAESQATADDNAAAATATTPEEAERLRVANRERRESVISEITSLVGGTTASHTLADAATSSEENTQKKSGVAGALHGLTAWQQIRSPWWLLITMFTALQMTRINYFVATVRPQYEFLLGTHEQAVHVNNVFDVLLPLGGVISVPFIGLILDNSSTVSVLGLLVGLATAIGALGIVKGSLWAAYANIALFVVYRPLYYTTVSDYAAKVFGFDTFGRVYGLIICVAGLFNFAQSGLDALTIKTFHRDPRPVNIILLCAALAVGAALVIFVGVRARSIRREMLEREAVSSEERERLMPGGEEVEDRHPIDVHAHERSYGTNSN</sequence>
<feature type="transmembrane region" description="Helical" evidence="8">
    <location>
        <begin position="1289"/>
        <end position="1311"/>
    </location>
</feature>
<keyword evidence="4 8" id="KW-0812">Transmembrane</keyword>
<keyword evidence="6 8" id="KW-0472">Membrane</keyword>
<feature type="compositionally biased region" description="Basic and acidic residues" evidence="7">
    <location>
        <begin position="1"/>
        <end position="13"/>
    </location>
</feature>
<comment type="caution">
    <text evidence="9">The sequence shown here is derived from an EMBL/GenBank/DDBJ whole genome shotgun (WGS) entry which is preliminary data.</text>
</comment>
<evidence type="ECO:0000313" key="9">
    <source>
        <dbReference type="EMBL" id="KAB8664805.1"/>
    </source>
</evidence>
<reference evidence="9 10" key="1">
    <citation type="submission" date="2019-06" db="EMBL/GenBank/DDBJ databases">
        <title>A chromosomal-level reference genome of Carpinus fangiana (Coryloideae, Betulaceae).</title>
        <authorList>
            <person name="Yang X."/>
            <person name="Wang Z."/>
            <person name="Zhang L."/>
            <person name="Hao G."/>
            <person name="Liu J."/>
            <person name="Yang Y."/>
        </authorList>
    </citation>
    <scope>NUCLEOTIDE SEQUENCE [LARGE SCALE GENOMIC DNA]</scope>
    <source>
        <strain evidence="9">Cfa_2016G</strain>
        <tissue evidence="9">Leaf</tissue>
    </source>
</reference>
<feature type="compositionally biased region" description="Basic and acidic residues" evidence="7">
    <location>
        <begin position="1502"/>
        <end position="1515"/>
    </location>
</feature>
<dbReference type="EMBL" id="VIBQ01000083">
    <property type="protein sequence ID" value="KAB8664805.1"/>
    <property type="molecule type" value="Genomic_DNA"/>
</dbReference>
<evidence type="ECO:0000256" key="2">
    <source>
        <dbReference type="ARBA" id="ARBA00006595"/>
    </source>
</evidence>
<feature type="transmembrane region" description="Helical" evidence="8">
    <location>
        <begin position="1076"/>
        <end position="1098"/>
    </location>
</feature>
<feature type="transmembrane region" description="Helical" evidence="8">
    <location>
        <begin position="1169"/>
        <end position="1187"/>
    </location>
</feature>
<dbReference type="PANTHER" id="PTHR20772">
    <property type="entry name" value="PROTEIN FMP42"/>
    <property type="match status" value="1"/>
</dbReference>
<feature type="region of interest" description="Disordered" evidence="7">
    <location>
        <begin position="687"/>
        <end position="714"/>
    </location>
</feature>
<evidence type="ECO:0000256" key="1">
    <source>
        <dbReference type="ARBA" id="ARBA00004141"/>
    </source>
</evidence>
<evidence type="ECO:0000256" key="4">
    <source>
        <dbReference type="ARBA" id="ARBA00022692"/>
    </source>
</evidence>
<evidence type="ECO:0008006" key="11">
    <source>
        <dbReference type="Google" id="ProtNLM"/>
    </source>
</evidence>
<evidence type="ECO:0000313" key="10">
    <source>
        <dbReference type="Proteomes" id="UP000327013"/>
    </source>
</evidence>
<feature type="transmembrane region" description="Helical" evidence="8">
    <location>
        <begin position="1104"/>
        <end position="1122"/>
    </location>
</feature>
<accession>A0A5N6L5Z7</accession>
<dbReference type="SUPFAM" id="SSF103473">
    <property type="entry name" value="MFS general substrate transporter"/>
    <property type="match status" value="1"/>
</dbReference>
<feature type="transmembrane region" description="Helical" evidence="8">
    <location>
        <begin position="1331"/>
        <end position="1350"/>
    </location>
</feature>
<dbReference type="Gene3D" id="1.20.1250.20">
    <property type="entry name" value="MFS general substrate transporter like domains"/>
    <property type="match status" value="1"/>
</dbReference>
<feature type="transmembrane region" description="Helical" evidence="8">
    <location>
        <begin position="1452"/>
        <end position="1471"/>
    </location>
</feature>
<comment type="similarity">
    <text evidence="2">Belongs to the SLC43A transporter (TC 2.A.1.44) family.</text>
</comment>
<feature type="region of interest" description="Disordered" evidence="7">
    <location>
        <begin position="1"/>
        <end position="29"/>
    </location>
</feature>
<evidence type="ECO:0000256" key="5">
    <source>
        <dbReference type="ARBA" id="ARBA00022989"/>
    </source>
</evidence>
<protein>
    <recommendedName>
        <fullName evidence="11">MFS general substrate transporter</fullName>
    </recommendedName>
</protein>
<dbReference type="GO" id="GO:0022857">
    <property type="term" value="F:transmembrane transporter activity"/>
    <property type="evidence" value="ECO:0007669"/>
    <property type="project" value="InterPro"/>
</dbReference>
<feature type="region of interest" description="Disordered" evidence="7">
    <location>
        <begin position="1488"/>
        <end position="1521"/>
    </location>
</feature>
<dbReference type="InterPro" id="IPR009836">
    <property type="entry name" value="GRDP-like"/>
</dbReference>
<feature type="region of interest" description="Disordered" evidence="7">
    <location>
        <begin position="921"/>
        <end position="953"/>
    </location>
</feature>
<evidence type="ECO:0000256" key="6">
    <source>
        <dbReference type="ARBA" id="ARBA00023136"/>
    </source>
</evidence>
<dbReference type="OrthoDB" id="2684236at2759"/>
<dbReference type="InterPro" id="IPR052599">
    <property type="entry name" value="SLC43A_AATransporter"/>
</dbReference>